<dbReference type="Proteomes" id="UP000765509">
    <property type="component" value="Unassembled WGS sequence"/>
</dbReference>
<evidence type="ECO:0000256" key="1">
    <source>
        <dbReference type="SAM" id="MobiDB-lite"/>
    </source>
</evidence>
<proteinExistence type="predicted"/>
<accession>A0A9Q3PRX5</accession>
<evidence type="ECO:0000313" key="3">
    <source>
        <dbReference type="Proteomes" id="UP000765509"/>
    </source>
</evidence>
<dbReference type="AlphaFoldDB" id="A0A9Q3PRX5"/>
<name>A0A9Q3PRX5_9BASI</name>
<comment type="caution">
    <text evidence="2">The sequence shown here is derived from an EMBL/GenBank/DDBJ whole genome shotgun (WGS) entry which is preliminary data.</text>
</comment>
<dbReference type="CDD" id="cd09272">
    <property type="entry name" value="RNase_HI_RT_Ty1"/>
    <property type="match status" value="1"/>
</dbReference>
<evidence type="ECO:0000313" key="2">
    <source>
        <dbReference type="EMBL" id="MBW0570277.1"/>
    </source>
</evidence>
<organism evidence="2 3">
    <name type="scientific">Austropuccinia psidii MF-1</name>
    <dbReference type="NCBI Taxonomy" id="1389203"/>
    <lineage>
        <taxon>Eukaryota</taxon>
        <taxon>Fungi</taxon>
        <taxon>Dikarya</taxon>
        <taxon>Basidiomycota</taxon>
        <taxon>Pucciniomycotina</taxon>
        <taxon>Pucciniomycetes</taxon>
        <taxon>Pucciniales</taxon>
        <taxon>Sphaerophragmiaceae</taxon>
        <taxon>Austropuccinia</taxon>
    </lineage>
</organism>
<dbReference type="EMBL" id="AVOT02085940">
    <property type="protein sequence ID" value="MBW0570277.1"/>
    <property type="molecule type" value="Genomic_DNA"/>
</dbReference>
<protein>
    <submittedName>
        <fullName evidence="2">Uncharacterized protein</fullName>
    </submittedName>
</protein>
<sequence>MFSCMVEGSSVNKSEKLGGVSTSSTEAEYRSYLSTFHEEKLLSLLEGEVHKEKHKSTTIHNDKQAAINKAKKYIYHPRTEHIFVDYNSIRDLNNNREINFNYLETEEIVSDCLKEELYIVKQQTCNKYMGLI</sequence>
<keyword evidence="3" id="KW-1185">Reference proteome</keyword>
<dbReference type="OrthoDB" id="3344688at2759"/>
<reference evidence="2" key="1">
    <citation type="submission" date="2021-03" db="EMBL/GenBank/DDBJ databases">
        <title>Draft genome sequence of rust myrtle Austropuccinia psidii MF-1, a brazilian biotype.</title>
        <authorList>
            <person name="Quecine M.C."/>
            <person name="Pachon D.M.R."/>
            <person name="Bonatelli M.L."/>
            <person name="Correr F.H."/>
            <person name="Franceschini L.M."/>
            <person name="Leite T.F."/>
            <person name="Margarido G.R.A."/>
            <person name="Almeida C.A."/>
            <person name="Ferrarezi J.A."/>
            <person name="Labate C.A."/>
        </authorList>
    </citation>
    <scope>NUCLEOTIDE SEQUENCE</scope>
    <source>
        <strain evidence="2">MF-1</strain>
    </source>
</reference>
<feature type="region of interest" description="Disordered" evidence="1">
    <location>
        <begin position="1"/>
        <end position="20"/>
    </location>
</feature>
<gene>
    <name evidence="2" type="ORF">O181_109992</name>
</gene>